<evidence type="ECO:0000256" key="2">
    <source>
        <dbReference type="PROSITE-ProRule" id="PRU00335"/>
    </source>
</evidence>
<feature type="DNA-binding region" description="H-T-H motif" evidence="2">
    <location>
        <begin position="33"/>
        <end position="52"/>
    </location>
</feature>
<evidence type="ECO:0000313" key="5">
    <source>
        <dbReference type="Proteomes" id="UP000237655"/>
    </source>
</evidence>
<dbReference type="PANTHER" id="PTHR30055:SF237">
    <property type="entry name" value="TRANSCRIPTIONAL REPRESSOR MCE3R"/>
    <property type="match status" value="1"/>
</dbReference>
<dbReference type="Pfam" id="PF00440">
    <property type="entry name" value="TetR_N"/>
    <property type="match status" value="1"/>
</dbReference>
<evidence type="ECO:0000313" key="4">
    <source>
        <dbReference type="EMBL" id="AVO38761.1"/>
    </source>
</evidence>
<accession>A0A2S0MSP7</accession>
<name>A0A2S0MSP7_9RHOB</name>
<dbReference type="KEGG" id="thas:C6Y53_14370"/>
<dbReference type="InterPro" id="IPR050109">
    <property type="entry name" value="HTH-type_TetR-like_transc_reg"/>
</dbReference>
<organism evidence="4 5">
    <name type="scientific">Pukyongiella litopenaei</name>
    <dbReference type="NCBI Taxonomy" id="2605946"/>
    <lineage>
        <taxon>Bacteria</taxon>
        <taxon>Pseudomonadati</taxon>
        <taxon>Pseudomonadota</taxon>
        <taxon>Alphaproteobacteria</taxon>
        <taxon>Rhodobacterales</taxon>
        <taxon>Paracoccaceae</taxon>
        <taxon>Pukyongiella</taxon>
    </lineage>
</organism>
<feature type="domain" description="HTH tetR-type" evidence="3">
    <location>
        <begin position="10"/>
        <end position="70"/>
    </location>
</feature>
<proteinExistence type="predicted"/>
<gene>
    <name evidence="4" type="ORF">C6Y53_14370</name>
</gene>
<dbReference type="Proteomes" id="UP000237655">
    <property type="component" value="Chromosome"/>
</dbReference>
<dbReference type="PRINTS" id="PR00455">
    <property type="entry name" value="HTHTETR"/>
</dbReference>
<protein>
    <submittedName>
        <fullName evidence="4">TetR/AcrR family transcriptional regulator</fullName>
    </submittedName>
</protein>
<dbReference type="InterPro" id="IPR001647">
    <property type="entry name" value="HTH_TetR"/>
</dbReference>
<dbReference type="RefSeq" id="WP_106473072.1">
    <property type="nucleotide sequence ID" value="NZ_CP027665.1"/>
</dbReference>
<dbReference type="SUPFAM" id="SSF46689">
    <property type="entry name" value="Homeodomain-like"/>
    <property type="match status" value="1"/>
</dbReference>
<keyword evidence="5" id="KW-1185">Reference proteome</keyword>
<reference evidence="5" key="1">
    <citation type="submission" date="2018-03" db="EMBL/GenBank/DDBJ databases">
        <title>Genomic analysis of the strain SH-1 isolated from shrimp intestine.</title>
        <authorList>
            <person name="Kim Y.-S."/>
            <person name="Kim S.-E."/>
            <person name="Kim K.-H."/>
        </authorList>
    </citation>
    <scope>NUCLEOTIDE SEQUENCE [LARGE SCALE GENOMIC DNA]</scope>
    <source>
        <strain evidence="5">SH-1</strain>
    </source>
</reference>
<dbReference type="Gene3D" id="1.10.357.10">
    <property type="entry name" value="Tetracycline Repressor, domain 2"/>
    <property type="match status" value="1"/>
</dbReference>
<dbReference type="GO" id="GO:0003700">
    <property type="term" value="F:DNA-binding transcription factor activity"/>
    <property type="evidence" value="ECO:0007669"/>
    <property type="project" value="TreeGrafter"/>
</dbReference>
<dbReference type="PROSITE" id="PS50977">
    <property type="entry name" value="HTH_TETR_2"/>
    <property type="match status" value="1"/>
</dbReference>
<dbReference type="InterPro" id="IPR009057">
    <property type="entry name" value="Homeodomain-like_sf"/>
</dbReference>
<dbReference type="AlphaFoldDB" id="A0A2S0MSP7"/>
<evidence type="ECO:0000256" key="1">
    <source>
        <dbReference type="ARBA" id="ARBA00023125"/>
    </source>
</evidence>
<dbReference type="EMBL" id="CP027665">
    <property type="protein sequence ID" value="AVO38761.1"/>
    <property type="molecule type" value="Genomic_DNA"/>
</dbReference>
<dbReference type="GO" id="GO:0000976">
    <property type="term" value="F:transcription cis-regulatory region binding"/>
    <property type="evidence" value="ECO:0007669"/>
    <property type="project" value="TreeGrafter"/>
</dbReference>
<evidence type="ECO:0000259" key="3">
    <source>
        <dbReference type="PROSITE" id="PS50977"/>
    </source>
</evidence>
<sequence>MKDDPIRRPRATEEDWLKAAHEVLTVSGVEAVKIMPLAKRLGLTRTGFYWHFKDRDALLEAMVRRWEDKNTGNLVARCDAYAESICEAVFNLFDCWLDDALFDSRLDLAIRNWARNDPALQRRLDRADDLRKAAMQSMFLRFGYDPTEAEIRALTMIYTQIGYFSMQLEEDRDERFSRMPAYVEVFTGRKPTAAALRRFYARHGHGDQNA</sequence>
<dbReference type="PANTHER" id="PTHR30055">
    <property type="entry name" value="HTH-TYPE TRANSCRIPTIONAL REGULATOR RUTR"/>
    <property type="match status" value="1"/>
</dbReference>
<keyword evidence="1 2" id="KW-0238">DNA-binding</keyword>